<organism evidence="2">
    <name type="scientific">marine metagenome</name>
    <dbReference type="NCBI Taxonomy" id="408172"/>
    <lineage>
        <taxon>unclassified sequences</taxon>
        <taxon>metagenomes</taxon>
        <taxon>ecological metagenomes</taxon>
    </lineage>
</organism>
<feature type="non-terminal residue" evidence="2">
    <location>
        <position position="231"/>
    </location>
</feature>
<keyword evidence="1" id="KW-0812">Transmembrane</keyword>
<gene>
    <name evidence="2" type="ORF">METZ01_LOCUS508714</name>
</gene>
<feature type="transmembrane region" description="Helical" evidence="1">
    <location>
        <begin position="102"/>
        <end position="121"/>
    </location>
</feature>
<proteinExistence type="predicted"/>
<feature type="non-terminal residue" evidence="2">
    <location>
        <position position="1"/>
    </location>
</feature>
<sequence length="231" mass="26402">NMNPIAIRYTLLWGIAIAGLVALGVYSCLADLALERSEFITGYTLFALMIVLALFNARKKLAMVPLVRSAYWLAIHVVGGVAAVVLFFIHTGSIWPTGGYEQALALVFYLVSISGILGYLIQRINPRRLVQTDFEIIYERIPAELAEIREKSEEEIRACTEETGSDTLARHYMETMSWFFRRPRFFLNNALGGNAGQHWLRNQYRTVNRYLNDNERVYLDRLNDLAEMKAK</sequence>
<evidence type="ECO:0000256" key="1">
    <source>
        <dbReference type="SAM" id="Phobius"/>
    </source>
</evidence>
<protein>
    <submittedName>
        <fullName evidence="2">Uncharacterized protein</fullName>
    </submittedName>
</protein>
<feature type="transmembrane region" description="Helical" evidence="1">
    <location>
        <begin position="12"/>
        <end position="34"/>
    </location>
</feature>
<keyword evidence="1" id="KW-1133">Transmembrane helix</keyword>
<dbReference type="AlphaFoldDB" id="A0A383EHN5"/>
<evidence type="ECO:0000313" key="2">
    <source>
        <dbReference type="EMBL" id="SVE55860.1"/>
    </source>
</evidence>
<feature type="transmembrane region" description="Helical" evidence="1">
    <location>
        <begin position="69"/>
        <end position="90"/>
    </location>
</feature>
<name>A0A383EHN5_9ZZZZ</name>
<feature type="transmembrane region" description="Helical" evidence="1">
    <location>
        <begin position="40"/>
        <end position="57"/>
    </location>
</feature>
<accession>A0A383EHN5</accession>
<dbReference type="EMBL" id="UINC01225687">
    <property type="protein sequence ID" value="SVE55860.1"/>
    <property type="molecule type" value="Genomic_DNA"/>
</dbReference>
<keyword evidence="1" id="KW-0472">Membrane</keyword>
<reference evidence="2" key="1">
    <citation type="submission" date="2018-05" db="EMBL/GenBank/DDBJ databases">
        <authorList>
            <person name="Lanie J.A."/>
            <person name="Ng W.-L."/>
            <person name="Kazmierczak K.M."/>
            <person name="Andrzejewski T.M."/>
            <person name="Davidsen T.M."/>
            <person name="Wayne K.J."/>
            <person name="Tettelin H."/>
            <person name="Glass J.I."/>
            <person name="Rusch D."/>
            <person name="Podicherti R."/>
            <person name="Tsui H.-C.T."/>
            <person name="Winkler M.E."/>
        </authorList>
    </citation>
    <scope>NUCLEOTIDE SEQUENCE</scope>
</reference>